<gene>
    <name evidence="1" type="ORF">STSU_016050</name>
</gene>
<accession>A0A7G3UR31</accession>
<dbReference type="Proteomes" id="UP000005940">
    <property type="component" value="Chromosome"/>
</dbReference>
<name>A0A7G3UR31_STRT9</name>
<dbReference type="AlphaFoldDB" id="A0A7G3UR31"/>
<organism evidence="1 2">
    <name type="scientific">Streptomyces tsukubensis (strain DSM 42081 / NBRC 108919 / NRRL 18488 / 9993)</name>
    <dbReference type="NCBI Taxonomy" id="1114943"/>
    <lineage>
        <taxon>Bacteria</taxon>
        <taxon>Bacillati</taxon>
        <taxon>Actinomycetota</taxon>
        <taxon>Actinomycetes</taxon>
        <taxon>Kitasatosporales</taxon>
        <taxon>Streptomycetaceae</taxon>
        <taxon>Streptomyces</taxon>
    </lineage>
</organism>
<reference evidence="1 2" key="1">
    <citation type="journal article" date="2012" name="J. Bacteriol.">
        <title>Draft genome of Streptomyces tsukubaensis NRRL 18488, the producer of the clinically important immunosuppressant tacrolimus (FK506).</title>
        <authorList>
            <person name="Barreiro C."/>
            <person name="Prieto C."/>
            <person name="Sola-Landa A."/>
            <person name="Solera E."/>
            <person name="Martinez-Castro M."/>
            <person name="Perez-Redondo R."/>
            <person name="Garcia-Estrada C."/>
            <person name="Aparicio J.F."/>
            <person name="Fernandez-Martinez L.T."/>
            <person name="Santos-Aberturas J."/>
            <person name="Salehi-Najafabadi Z."/>
            <person name="Rodriguez-Garcia A."/>
            <person name="Tauch A."/>
            <person name="Martin J.F."/>
        </authorList>
    </citation>
    <scope>NUCLEOTIDE SEQUENCE [LARGE SCALE GENOMIC DNA]</scope>
    <source>
        <strain evidence="2">DSM 42081 / NBRC 108919 / NRRL 18488 / 9993</strain>
    </source>
</reference>
<sequence length="477" mass="53360">MKKTTQTDPHPAVGAELLDAYRPWADAHVFFDAAGIPFTGPVDGPLARRAAAWERRLHATPNGHLLRRNALFDTLRGSSRLHLLHVTHALEQISRQGVLYPSGGCLVGSVYCAPLTATERGFRMHNLAEYILTKEAPAGLARLGVTDRAPTPLIFEIDMPPQAYRGLAGVDYLRLGLIHLGIYRHLEYLLSAAERHRLRDAVVARVRNSAVFLATAAAVAHRGLRIAAGPFLRMLVDAVPRLPILGYLYFEALSEYLMLHSTSRQTRHLADLGELNNRLYKDVLFASYPGTAGKFDLAVFHPRPEALPGLLRPIDPTVDPGHAADYLVERISHLVAARLIAPGGVPSAWHHTRWEFDALTPRFGPLLGHLIHRELRTFGRYPDFYFYFDQYKALQAWNYWNHMDIVAPFNGTMPKGEVGINPAYPHLGYRVWRAERDDTGHVHPVEQLPLTIAPRLVDIKYTLMRNNQWAAPASSAA</sequence>
<evidence type="ECO:0000313" key="2">
    <source>
        <dbReference type="Proteomes" id="UP000005940"/>
    </source>
</evidence>
<dbReference type="EMBL" id="CP029159">
    <property type="protein sequence ID" value="QKM71645.1"/>
    <property type="molecule type" value="Genomic_DNA"/>
</dbReference>
<protein>
    <submittedName>
        <fullName evidence="1">Uncharacterized protein</fullName>
    </submittedName>
</protein>
<proteinExistence type="predicted"/>
<evidence type="ECO:0000313" key="1">
    <source>
        <dbReference type="EMBL" id="QKM71645.1"/>
    </source>
</evidence>
<dbReference type="RefSeq" id="WP_045852941.1">
    <property type="nucleotide sequence ID" value="NZ_CP029159.1"/>
</dbReference>
<keyword evidence="2" id="KW-1185">Reference proteome</keyword>